<feature type="domain" description="ParB-like N-terminal" evidence="1">
    <location>
        <begin position="19"/>
        <end position="120"/>
    </location>
</feature>
<dbReference type="SUPFAM" id="SSF110849">
    <property type="entry name" value="ParB/Sulfiredoxin"/>
    <property type="match status" value="1"/>
</dbReference>
<comment type="caution">
    <text evidence="2">The sequence shown here is derived from an EMBL/GenBank/DDBJ whole genome shotgun (WGS) entry which is preliminary data.</text>
</comment>
<dbReference type="EMBL" id="JABBFW010000014">
    <property type="protein sequence ID" value="NML17045.1"/>
    <property type="molecule type" value="Genomic_DNA"/>
</dbReference>
<dbReference type="CDD" id="cd16406">
    <property type="entry name" value="ParB_N_like"/>
    <property type="match status" value="1"/>
</dbReference>
<keyword evidence="3" id="KW-1185">Reference proteome</keyword>
<dbReference type="SMART" id="SM00470">
    <property type="entry name" value="ParB"/>
    <property type="match status" value="1"/>
</dbReference>
<reference evidence="2 3" key="1">
    <citation type="submission" date="2020-04" db="EMBL/GenBank/DDBJ databases">
        <title>Azohydromonas sp. isolated from soil.</title>
        <authorList>
            <person name="Dahal R.H."/>
        </authorList>
    </citation>
    <scope>NUCLEOTIDE SEQUENCE [LARGE SCALE GENOMIC DNA]</scope>
    <source>
        <strain evidence="2 3">G-1-1-14</strain>
    </source>
</reference>
<dbReference type="RefSeq" id="WP_169161941.1">
    <property type="nucleotide sequence ID" value="NZ_JABBFW010000014.1"/>
</dbReference>
<dbReference type="Proteomes" id="UP000574067">
    <property type="component" value="Unassembled WGS sequence"/>
</dbReference>
<organism evidence="2 3">
    <name type="scientific">Azohydromonas caseinilytica</name>
    <dbReference type="NCBI Taxonomy" id="2728836"/>
    <lineage>
        <taxon>Bacteria</taxon>
        <taxon>Pseudomonadati</taxon>
        <taxon>Pseudomonadota</taxon>
        <taxon>Betaproteobacteria</taxon>
        <taxon>Burkholderiales</taxon>
        <taxon>Sphaerotilaceae</taxon>
        <taxon>Azohydromonas</taxon>
    </lineage>
</organism>
<dbReference type="GO" id="GO:0007059">
    <property type="term" value="P:chromosome segregation"/>
    <property type="evidence" value="ECO:0007669"/>
    <property type="project" value="TreeGrafter"/>
</dbReference>
<sequence length="124" mass="13826">MDLSEQTQIVEAIKRVQGREITVSLKHLFRDALNVRRKTPARSVEELAALIYSQSLLQNLIVRAEFSGKKASKPTGRYGVVAGGRRLEALNLLFTQGKIDADFPVRCLEVSQGCSLLPRIMASW</sequence>
<dbReference type="InterPro" id="IPR050336">
    <property type="entry name" value="Chromosome_partition/occlusion"/>
</dbReference>
<dbReference type="AlphaFoldDB" id="A0A848FE05"/>
<dbReference type="GO" id="GO:0005694">
    <property type="term" value="C:chromosome"/>
    <property type="evidence" value="ECO:0007669"/>
    <property type="project" value="TreeGrafter"/>
</dbReference>
<evidence type="ECO:0000259" key="1">
    <source>
        <dbReference type="SMART" id="SM00470"/>
    </source>
</evidence>
<evidence type="ECO:0000313" key="3">
    <source>
        <dbReference type="Proteomes" id="UP000574067"/>
    </source>
</evidence>
<name>A0A848FE05_9BURK</name>
<dbReference type="PANTHER" id="PTHR33375">
    <property type="entry name" value="CHROMOSOME-PARTITIONING PROTEIN PARB-RELATED"/>
    <property type="match status" value="1"/>
</dbReference>
<dbReference type="InterPro" id="IPR003115">
    <property type="entry name" value="ParB_N"/>
</dbReference>
<proteinExistence type="predicted"/>
<dbReference type="PANTHER" id="PTHR33375:SF7">
    <property type="entry name" value="CHROMOSOME 2-PARTITIONING PROTEIN PARB-RELATED"/>
    <property type="match status" value="1"/>
</dbReference>
<dbReference type="Gene3D" id="3.90.1530.30">
    <property type="match status" value="1"/>
</dbReference>
<protein>
    <submittedName>
        <fullName evidence="2">ParB N-terminal domain-containing protein</fullName>
    </submittedName>
</protein>
<accession>A0A848FE05</accession>
<gene>
    <name evidence="2" type="ORF">HHL10_18855</name>
</gene>
<evidence type="ECO:0000313" key="2">
    <source>
        <dbReference type="EMBL" id="NML17045.1"/>
    </source>
</evidence>
<dbReference type="InterPro" id="IPR036086">
    <property type="entry name" value="ParB/Sulfiredoxin_sf"/>
</dbReference>
<dbReference type="Pfam" id="PF02195">
    <property type="entry name" value="ParB_N"/>
    <property type="match status" value="1"/>
</dbReference>